<evidence type="ECO:0000313" key="2">
    <source>
        <dbReference type="Proteomes" id="UP001430584"/>
    </source>
</evidence>
<name>A0ABR3CDE2_9PEZI</name>
<dbReference type="Proteomes" id="UP001430584">
    <property type="component" value="Unassembled WGS sequence"/>
</dbReference>
<dbReference type="RefSeq" id="XP_066631676.1">
    <property type="nucleotide sequence ID" value="XM_066777581.1"/>
</dbReference>
<gene>
    <name evidence="1" type="ORF">SLS55_006144</name>
</gene>
<dbReference type="GeneID" id="92010229"/>
<accession>A0ABR3CDE2</accession>
<evidence type="ECO:0000313" key="1">
    <source>
        <dbReference type="EMBL" id="KAL0258647.1"/>
    </source>
</evidence>
<reference evidence="1 2" key="1">
    <citation type="submission" date="2024-02" db="EMBL/GenBank/DDBJ databases">
        <title>De novo assembly and annotation of 12 fungi associated with fruit tree decline syndrome in Ontario, Canada.</title>
        <authorList>
            <person name="Sulman M."/>
            <person name="Ellouze W."/>
            <person name="Ilyukhin E."/>
        </authorList>
    </citation>
    <scope>NUCLEOTIDE SEQUENCE [LARGE SCALE GENOMIC DNA]</scope>
    <source>
        <strain evidence="1 2">FDS-637</strain>
    </source>
</reference>
<protein>
    <submittedName>
        <fullName evidence="1">Uncharacterized protein</fullName>
    </submittedName>
</protein>
<sequence>MNEPADEEVARYPPTPHVAVLGNLFRERNGNFFTVDTCEGTATIHHWQAGHGLTYPIKQFFEMLKERYRSMSVRVVREVIIVGW</sequence>
<comment type="caution">
    <text evidence="1">The sequence shown here is derived from an EMBL/GenBank/DDBJ whole genome shotgun (WGS) entry which is preliminary data.</text>
</comment>
<proteinExistence type="predicted"/>
<organism evidence="1 2">
    <name type="scientific">Diplodia seriata</name>
    <dbReference type="NCBI Taxonomy" id="420778"/>
    <lineage>
        <taxon>Eukaryota</taxon>
        <taxon>Fungi</taxon>
        <taxon>Dikarya</taxon>
        <taxon>Ascomycota</taxon>
        <taxon>Pezizomycotina</taxon>
        <taxon>Dothideomycetes</taxon>
        <taxon>Dothideomycetes incertae sedis</taxon>
        <taxon>Botryosphaeriales</taxon>
        <taxon>Botryosphaeriaceae</taxon>
        <taxon>Diplodia</taxon>
    </lineage>
</organism>
<dbReference type="EMBL" id="JAJVCZ030000006">
    <property type="protein sequence ID" value="KAL0258647.1"/>
    <property type="molecule type" value="Genomic_DNA"/>
</dbReference>
<keyword evidence="2" id="KW-1185">Reference proteome</keyword>